<evidence type="ECO:0000313" key="1">
    <source>
        <dbReference type="EMBL" id="ACN33358.1"/>
    </source>
</evidence>
<name>C0PDU2_MAIZE</name>
<organism evidence="1">
    <name type="scientific">Zea mays</name>
    <name type="common">Maize</name>
    <dbReference type="NCBI Taxonomy" id="4577"/>
    <lineage>
        <taxon>Eukaryota</taxon>
        <taxon>Viridiplantae</taxon>
        <taxon>Streptophyta</taxon>
        <taxon>Embryophyta</taxon>
        <taxon>Tracheophyta</taxon>
        <taxon>Spermatophyta</taxon>
        <taxon>Magnoliopsida</taxon>
        <taxon>Liliopsida</taxon>
        <taxon>Poales</taxon>
        <taxon>Poaceae</taxon>
        <taxon>PACMAD clade</taxon>
        <taxon>Panicoideae</taxon>
        <taxon>Andropogonodae</taxon>
        <taxon>Andropogoneae</taxon>
        <taxon>Tripsacinae</taxon>
        <taxon>Zea</taxon>
    </lineage>
</organism>
<dbReference type="EMBL" id="BT066461">
    <property type="protein sequence ID" value="ACN33358.1"/>
    <property type="molecule type" value="mRNA"/>
</dbReference>
<sequence>MRDSLPNLAQPTVADLWQLAHRTLSGAHRSVRCPLPTVGASHASPADLTADSCAEGRWLTGQSGAPPDSPVNYSRMLPKFSREWPVRRSWPGAPNTVRCTTRHCPVHHRTVRCAKPS</sequence>
<proteinExistence type="evidence at transcript level"/>
<dbReference type="AlphaFoldDB" id="C0PDU2"/>
<protein>
    <submittedName>
        <fullName evidence="1">Uncharacterized protein</fullName>
    </submittedName>
</protein>
<reference evidence="1" key="1">
    <citation type="journal article" date="2009" name="PLoS Genet.">
        <title>Sequencing, mapping, and analysis of 27,455 maize full-length cDNAs.</title>
        <authorList>
            <person name="Soderlund C."/>
            <person name="Descour A."/>
            <person name="Kudrna D."/>
            <person name="Bomhoff M."/>
            <person name="Boyd L."/>
            <person name="Currie J."/>
            <person name="Angelova A."/>
            <person name="Collura K."/>
            <person name="Wissotski M."/>
            <person name="Ashley E."/>
            <person name="Morrow D."/>
            <person name="Fernandes J."/>
            <person name="Walbot V."/>
            <person name="Yu Y."/>
        </authorList>
    </citation>
    <scope>NUCLEOTIDE SEQUENCE</scope>
    <source>
        <strain evidence="1">B73</strain>
    </source>
</reference>
<accession>C0PDU2</accession>
<reference evidence="1" key="2">
    <citation type="submission" date="2012-06" db="EMBL/GenBank/DDBJ databases">
        <authorList>
            <person name="Yu Y."/>
            <person name="Currie J."/>
            <person name="Lomeli R."/>
            <person name="Angelova A."/>
            <person name="Collura K."/>
            <person name="Wissotski M."/>
            <person name="Campos D."/>
            <person name="Kudrna D."/>
            <person name="Golser W."/>
            <person name="Ashely E."/>
            <person name="Descour A."/>
            <person name="Fernandes J."/>
            <person name="Soderlund C."/>
            <person name="Walbot V."/>
        </authorList>
    </citation>
    <scope>NUCLEOTIDE SEQUENCE</scope>
    <source>
        <strain evidence="1">B73</strain>
    </source>
</reference>